<gene>
    <name evidence="2" type="ORF">Cflav_PD4016</name>
</gene>
<dbReference type="RefSeq" id="WP_007415022.1">
    <property type="nucleotide sequence ID" value="NZ_ABOX02000013.1"/>
</dbReference>
<protein>
    <submittedName>
        <fullName evidence="2">Uncharacterized protein</fullName>
    </submittedName>
</protein>
<feature type="coiled-coil region" evidence="1">
    <location>
        <begin position="27"/>
        <end position="104"/>
    </location>
</feature>
<keyword evidence="1" id="KW-0175">Coiled coil</keyword>
<proteinExistence type="predicted"/>
<evidence type="ECO:0000313" key="3">
    <source>
        <dbReference type="Proteomes" id="UP000003688"/>
    </source>
</evidence>
<name>B9XGS6_PEDPL</name>
<reference evidence="2 3" key="1">
    <citation type="journal article" date="2011" name="J. Bacteriol.">
        <title>Genome sequence of 'Pedosphaera parvula' Ellin514, an aerobic Verrucomicrobial isolate from pasture soil.</title>
        <authorList>
            <person name="Kant R."/>
            <person name="van Passel M.W."/>
            <person name="Sangwan P."/>
            <person name="Palva A."/>
            <person name="Lucas S."/>
            <person name="Copeland A."/>
            <person name="Lapidus A."/>
            <person name="Glavina Del Rio T."/>
            <person name="Dalin E."/>
            <person name="Tice H."/>
            <person name="Bruce D."/>
            <person name="Goodwin L."/>
            <person name="Pitluck S."/>
            <person name="Chertkov O."/>
            <person name="Larimer F.W."/>
            <person name="Land M.L."/>
            <person name="Hauser L."/>
            <person name="Brettin T.S."/>
            <person name="Detter J.C."/>
            <person name="Han S."/>
            <person name="de Vos W.M."/>
            <person name="Janssen P.H."/>
            <person name="Smidt H."/>
        </authorList>
    </citation>
    <scope>NUCLEOTIDE SEQUENCE [LARGE SCALE GENOMIC DNA]</scope>
    <source>
        <strain evidence="2 3">Ellin514</strain>
    </source>
</reference>
<evidence type="ECO:0000313" key="2">
    <source>
        <dbReference type="EMBL" id="EEF60847.1"/>
    </source>
</evidence>
<dbReference type="Proteomes" id="UP000003688">
    <property type="component" value="Unassembled WGS sequence"/>
</dbReference>
<dbReference type="AlphaFoldDB" id="B9XGS6"/>
<keyword evidence="3" id="KW-1185">Reference proteome</keyword>
<comment type="caution">
    <text evidence="2">The sequence shown here is derived from an EMBL/GenBank/DDBJ whole genome shotgun (WGS) entry which is preliminary data.</text>
</comment>
<dbReference type="STRING" id="320771.Cflav_PD4016"/>
<sequence length="231" mass="25933" precursor="true">MKKALSIVTVLIAVAYIGYMAMNRHAISQAREEHTFLVNENQEAQRLVEENKSIPQLREQVAGVDVLRKENAELPGLRNEARQLRRKVEELDKLKSENQRLLATPKQTGNAKAGAPMPEGFISRAALVDAGMSTPEATVQTFFWALTHENAERGMQCFLLLHPGSSPSAAEQEEFRRAMRDQRFPGFAIAEKKVMNDNEVELGVQSTAGGVVQKMVLKRSETGEWKLEQRF</sequence>
<accession>B9XGS6</accession>
<dbReference type="EMBL" id="ABOX02000013">
    <property type="protein sequence ID" value="EEF60847.1"/>
    <property type="molecule type" value="Genomic_DNA"/>
</dbReference>
<organism evidence="2 3">
    <name type="scientific">Pedosphaera parvula (strain Ellin514)</name>
    <dbReference type="NCBI Taxonomy" id="320771"/>
    <lineage>
        <taxon>Bacteria</taxon>
        <taxon>Pseudomonadati</taxon>
        <taxon>Verrucomicrobiota</taxon>
        <taxon>Pedosphaerae</taxon>
        <taxon>Pedosphaerales</taxon>
        <taxon>Pedosphaeraceae</taxon>
        <taxon>Pedosphaera</taxon>
    </lineage>
</organism>
<evidence type="ECO:0000256" key="1">
    <source>
        <dbReference type="SAM" id="Coils"/>
    </source>
</evidence>